<dbReference type="AlphaFoldDB" id="A0A6A6DG65"/>
<dbReference type="GO" id="GO:0005634">
    <property type="term" value="C:nucleus"/>
    <property type="evidence" value="ECO:0007669"/>
    <property type="project" value="TreeGrafter"/>
</dbReference>
<evidence type="ECO:0000256" key="1">
    <source>
        <dbReference type="ARBA" id="ARBA00023242"/>
    </source>
</evidence>
<keyword evidence="4" id="KW-1185">Reference proteome</keyword>
<dbReference type="GO" id="GO:0003700">
    <property type="term" value="F:DNA-binding transcription factor activity"/>
    <property type="evidence" value="ECO:0007669"/>
    <property type="project" value="TreeGrafter"/>
</dbReference>
<feature type="compositionally biased region" description="Acidic residues" evidence="2">
    <location>
        <begin position="144"/>
        <end position="157"/>
    </location>
</feature>
<protein>
    <recommendedName>
        <fullName evidence="5">Zn(2)-C6 fungal-type domain-containing protein</fullName>
    </recommendedName>
</protein>
<evidence type="ECO:0008006" key="5">
    <source>
        <dbReference type="Google" id="ProtNLM"/>
    </source>
</evidence>
<reference evidence="3" key="1">
    <citation type="journal article" date="2020" name="Stud. Mycol.">
        <title>101 Dothideomycetes genomes: a test case for predicting lifestyles and emergence of pathogens.</title>
        <authorList>
            <person name="Haridas S."/>
            <person name="Albert R."/>
            <person name="Binder M."/>
            <person name="Bloem J."/>
            <person name="Labutti K."/>
            <person name="Salamov A."/>
            <person name="Andreopoulos B."/>
            <person name="Baker S."/>
            <person name="Barry K."/>
            <person name="Bills G."/>
            <person name="Bluhm B."/>
            <person name="Cannon C."/>
            <person name="Castanera R."/>
            <person name="Culley D."/>
            <person name="Daum C."/>
            <person name="Ezra D."/>
            <person name="Gonzalez J."/>
            <person name="Henrissat B."/>
            <person name="Kuo A."/>
            <person name="Liang C."/>
            <person name="Lipzen A."/>
            <person name="Lutzoni F."/>
            <person name="Magnuson J."/>
            <person name="Mondo S."/>
            <person name="Nolan M."/>
            <person name="Ohm R."/>
            <person name="Pangilinan J."/>
            <person name="Park H.-J."/>
            <person name="Ramirez L."/>
            <person name="Alfaro M."/>
            <person name="Sun H."/>
            <person name="Tritt A."/>
            <person name="Yoshinaga Y."/>
            <person name="Zwiers L.-H."/>
            <person name="Turgeon B."/>
            <person name="Goodwin S."/>
            <person name="Spatafora J."/>
            <person name="Crous P."/>
            <person name="Grigoriev I."/>
        </authorList>
    </citation>
    <scope>NUCLEOTIDE SEQUENCE</scope>
    <source>
        <strain evidence="3">CBS 207.26</strain>
    </source>
</reference>
<keyword evidence="1" id="KW-0539">Nucleus</keyword>
<dbReference type="PANTHER" id="PTHR37534">
    <property type="entry name" value="TRANSCRIPTIONAL ACTIVATOR PROTEIN UGA3"/>
    <property type="match status" value="1"/>
</dbReference>
<dbReference type="CDD" id="cd12148">
    <property type="entry name" value="fungal_TF_MHR"/>
    <property type="match status" value="1"/>
</dbReference>
<gene>
    <name evidence="3" type="ORF">K469DRAFT_698352</name>
</gene>
<dbReference type="GO" id="GO:0000976">
    <property type="term" value="F:transcription cis-regulatory region binding"/>
    <property type="evidence" value="ECO:0007669"/>
    <property type="project" value="TreeGrafter"/>
</dbReference>
<evidence type="ECO:0000313" key="3">
    <source>
        <dbReference type="EMBL" id="KAF2176576.1"/>
    </source>
</evidence>
<dbReference type="PANTHER" id="PTHR37534:SF25">
    <property type="entry name" value="ZN(II)2CYS6 TRANSCRIPTION FACTOR (EUROFUNG)"/>
    <property type="match status" value="1"/>
</dbReference>
<accession>A0A6A6DG65</accession>
<dbReference type="EMBL" id="ML994705">
    <property type="protein sequence ID" value="KAF2176576.1"/>
    <property type="molecule type" value="Genomic_DNA"/>
</dbReference>
<dbReference type="GO" id="GO:0045944">
    <property type="term" value="P:positive regulation of transcription by RNA polymerase II"/>
    <property type="evidence" value="ECO:0007669"/>
    <property type="project" value="TreeGrafter"/>
</dbReference>
<feature type="region of interest" description="Disordered" evidence="2">
    <location>
        <begin position="135"/>
        <end position="209"/>
    </location>
</feature>
<evidence type="ECO:0000313" key="4">
    <source>
        <dbReference type="Proteomes" id="UP000800200"/>
    </source>
</evidence>
<proteinExistence type="predicted"/>
<name>A0A6A6DG65_9PEZI</name>
<sequence length="636" mass="71653">MPTSESHRKRFRPGFWLVSNVEMKSERKSGASVEIASSKRVRFPVPGRSILAPFAFCLLMFHFRNSRCVNAADGVKLRDSEKCKHCNERNRPCIRGNAYRFRPVTSVKFNAGEDVGSADQALEFVQSQTWVDIPPSLRFVPPNTEEDEDIPDLEPEESTGSGDSGIAFQESLDDSSSFNPAQDEEQLLPYHGRGEPSFQEPRPCISDDLGTLPDSRPSSHELPAILNSPTNVPPLLPPIHDVINSTISPPQDVLGPNSISPFASSSTFPIPTHWPVSNAYEASLLHHFIVHCTPWIDCCDPKRHFEKEVPKRAAQFPVILNGILGLAARHRWLIGHTSEDHSPPYIDQCLQSLIVALEDPLAHWDENFLIAVILLRLHEEMGDSDEQCHHLGTARILNSISSFAADGGLRESASWVSLRQHIYISLTSQQPLTLSLENYRHSSVFREFDDESWANRIIFCFAQILRHVFDNENGSLSREKWTELDADVEEWERTKPWTFSPLFAEENAGREFNGTWPDLPTAQGVTAIGLQYYHLCRILLTIYSPNAALVGLAGLRSRKATDAEIRRHIRIIIGYGVSNSHSGNAMFQGSHILSACGAYIVDRKEQEACFEYLRSIQSKIGWKTVDVIRDLKEQWR</sequence>
<dbReference type="OrthoDB" id="4525710at2759"/>
<dbReference type="Proteomes" id="UP000800200">
    <property type="component" value="Unassembled WGS sequence"/>
</dbReference>
<organism evidence="3 4">
    <name type="scientific">Zopfia rhizophila CBS 207.26</name>
    <dbReference type="NCBI Taxonomy" id="1314779"/>
    <lineage>
        <taxon>Eukaryota</taxon>
        <taxon>Fungi</taxon>
        <taxon>Dikarya</taxon>
        <taxon>Ascomycota</taxon>
        <taxon>Pezizomycotina</taxon>
        <taxon>Dothideomycetes</taxon>
        <taxon>Dothideomycetes incertae sedis</taxon>
        <taxon>Zopfiaceae</taxon>
        <taxon>Zopfia</taxon>
    </lineage>
</organism>
<evidence type="ECO:0000256" key="2">
    <source>
        <dbReference type="SAM" id="MobiDB-lite"/>
    </source>
</evidence>